<dbReference type="EMBL" id="LJCR01000102">
    <property type="protein sequence ID" value="KPV54166.1"/>
    <property type="molecule type" value="Genomic_DNA"/>
</dbReference>
<comment type="caution">
    <text evidence="5">The sequence shown here is derived from an EMBL/GenBank/DDBJ whole genome shotgun (WGS) entry which is preliminary data.</text>
</comment>
<dbReference type="PANTHER" id="PTHR45860">
    <property type="entry name" value="TRANSLATION INITIATION FACTOR EIF-2B SUBUNIT ALPHA"/>
    <property type="match status" value="1"/>
</dbReference>
<evidence type="ECO:0000313" key="5">
    <source>
        <dbReference type="EMBL" id="KPV54166.1"/>
    </source>
</evidence>
<accession>A0A0P9HH66</accession>
<dbReference type="AlphaFoldDB" id="A0A0P9HH66"/>
<keyword evidence="3" id="KW-0648">Protein biosynthesis</keyword>
<reference evidence="5 6" key="1">
    <citation type="submission" date="2015-09" db="EMBL/GenBank/DDBJ databases">
        <title>Draft genome sequence of Kouleothrix aurantiaca JCM 19913.</title>
        <authorList>
            <person name="Hemp J."/>
        </authorList>
    </citation>
    <scope>NUCLEOTIDE SEQUENCE [LARGE SCALE GENOMIC DNA]</scope>
    <source>
        <strain evidence="5 6">COM-B</strain>
    </source>
</reference>
<keyword evidence="2 5" id="KW-0396">Initiation factor</keyword>
<dbReference type="InterPro" id="IPR037171">
    <property type="entry name" value="NagB/RpiA_transferase-like"/>
</dbReference>
<proteinExistence type="inferred from homology"/>
<evidence type="ECO:0000313" key="6">
    <source>
        <dbReference type="Proteomes" id="UP000050509"/>
    </source>
</evidence>
<evidence type="ECO:0000256" key="3">
    <source>
        <dbReference type="ARBA" id="ARBA00022917"/>
    </source>
</evidence>
<protein>
    <submittedName>
        <fullName evidence="5">Initiation factor 2B</fullName>
    </submittedName>
</protein>
<dbReference type="PATRIC" id="fig|186479.3.peg.134"/>
<evidence type="ECO:0000256" key="4">
    <source>
        <dbReference type="RuleBase" id="RU003814"/>
    </source>
</evidence>
<evidence type="ECO:0000256" key="1">
    <source>
        <dbReference type="ARBA" id="ARBA00007251"/>
    </source>
</evidence>
<dbReference type="Gene3D" id="3.40.50.10470">
    <property type="entry name" value="Translation initiation factor eif-2b, domain 2"/>
    <property type="match status" value="1"/>
</dbReference>
<sequence length="315" mass="33658">MLGGDRVVEQTFTQAIAEIAADNRSGATQIAERAADILLQRASVGQAPSAEAFRREILLTGWALIHAQTVMAPLVNLVNTVMWRMEQGDSPRVLHQAVAHATEEFKRQLHQHALHVAEGTLGLIDEGSKIVTLSFSSTIQHALIHAQRAGRRIEVICAESLPGREGRETAQVLRSCGVNATLYDDAAALAAIEKANLVLVGVDMLTSTGLINKAGTEALARAARAAGVPFYTLCGSEKFLPPGFQLDRVEPAPANGSTRAALPNLSELPFDFTPLELLSGIVTEQGILPIAAIEAWLAATRLHPALSHYSAEAVY</sequence>
<dbReference type="Proteomes" id="UP000050509">
    <property type="component" value="Unassembled WGS sequence"/>
</dbReference>
<keyword evidence="6" id="KW-1185">Reference proteome</keyword>
<dbReference type="InterPro" id="IPR000649">
    <property type="entry name" value="IF-2B-related"/>
</dbReference>
<gene>
    <name evidence="5" type="ORF">SE17_05425</name>
</gene>
<comment type="similarity">
    <text evidence="1 4">Belongs to the eIF-2B alpha/beta/delta subunits family.</text>
</comment>
<dbReference type="Pfam" id="PF01008">
    <property type="entry name" value="IF-2B"/>
    <property type="match status" value="1"/>
</dbReference>
<dbReference type="GO" id="GO:0003743">
    <property type="term" value="F:translation initiation factor activity"/>
    <property type="evidence" value="ECO:0007669"/>
    <property type="project" value="UniProtKB-KW"/>
</dbReference>
<dbReference type="InterPro" id="IPR051501">
    <property type="entry name" value="eIF2B_alpha/beta/delta"/>
</dbReference>
<dbReference type="SUPFAM" id="SSF100950">
    <property type="entry name" value="NagB/RpiA/CoA transferase-like"/>
    <property type="match status" value="1"/>
</dbReference>
<name>A0A0P9HH66_9CHLR</name>
<organism evidence="5 6">
    <name type="scientific">Kouleothrix aurantiaca</name>
    <dbReference type="NCBI Taxonomy" id="186479"/>
    <lineage>
        <taxon>Bacteria</taxon>
        <taxon>Bacillati</taxon>
        <taxon>Chloroflexota</taxon>
        <taxon>Chloroflexia</taxon>
        <taxon>Chloroflexales</taxon>
        <taxon>Roseiflexineae</taxon>
        <taxon>Roseiflexaceae</taxon>
        <taxon>Kouleothrix</taxon>
    </lineage>
</organism>
<dbReference type="InterPro" id="IPR042529">
    <property type="entry name" value="IF_2B-like_C"/>
</dbReference>
<evidence type="ECO:0000256" key="2">
    <source>
        <dbReference type="ARBA" id="ARBA00022540"/>
    </source>
</evidence>
<dbReference type="PANTHER" id="PTHR45860:SF1">
    <property type="entry name" value="TRANSLATION INITIATION FACTOR EIF-2B SUBUNIT ALPHA"/>
    <property type="match status" value="1"/>
</dbReference>